<feature type="signal peptide" evidence="7">
    <location>
        <begin position="1"/>
        <end position="15"/>
    </location>
</feature>
<sequence length="739" mass="79971">MKVLVLAGAIGTAAAAASKGPHYPAKSGLGAFVDVDTPDNFKTMKSSRGETWKLVMSDEFNKPGRSFKAGDDPIWTAIEMPDGVNAALEYYSINMTDTVTDTDGRGVFRIGTKLDDITFTVYNMYQTPPGFMTTKMYYRSGMVQSWNKFCFQGGLIEVMCQQPGVTSSVNPDSSNPTRRVTGGPFYPTWPGVWLMGNLGRALFLGSTSRMWPWSYNVCDPNLQRDQRISACDSSPGYGLNPNQGRGAPEIDILEGGGAAISSSIQIAPGMPDNFRPFAVQNGESPYCIYGGSCTTLGANTPDVPTAYYQQQRGHKSWYQGLRYAAKTCQVQGDQVQSAVQINQSLAQGLTVNACTLTTCPASHDVNGDMGPIDGIVTNGYWNVNTKGMCFPVINGYNGAYLCDPYTSSAKCTTPLHTDGVSDGQRVAPFTYQMDAISANWPVEFAAYSGYLKYQLEWVMGRQGYVRWMIDGLPIFEIPAESLETPPQDAGQTNPKKLMIEEPLYLIFNTALSTSWGTSPPNSGKPCRGDGTNSQTNKICDAFPLYLKIDYIRVYQNETNMQLGCDPASHPTKLWIDGHIGDYQNAENMAIDVDGLAPCKLNDDCTLPGSIITGSCENGRCVCSSPKVWGGPRCTSNRGAVSGGSPSTGSMGPPLVIVLIISILATLGAAAVVYIRGRGKRLQLRFRGNLYAETAAENMTMPQDLNLRATHLSRQGSAGEMSASGPGSRGDHTLRSRRMV</sequence>
<dbReference type="Proteomes" id="UP000332933">
    <property type="component" value="Unassembled WGS sequence"/>
</dbReference>
<evidence type="ECO:0000256" key="2">
    <source>
        <dbReference type="ARBA" id="ARBA00023136"/>
    </source>
</evidence>
<evidence type="ECO:0000313" key="10">
    <source>
        <dbReference type="Proteomes" id="UP000332933"/>
    </source>
</evidence>
<dbReference type="GO" id="GO:0005886">
    <property type="term" value="C:plasma membrane"/>
    <property type="evidence" value="ECO:0007669"/>
    <property type="project" value="TreeGrafter"/>
</dbReference>
<protein>
    <submittedName>
        <fullName evidence="9">Aste57867_10207 protein</fullName>
    </submittedName>
</protein>
<evidence type="ECO:0000256" key="4">
    <source>
        <dbReference type="ARBA" id="ARBA00023316"/>
    </source>
</evidence>
<reference evidence="9 10" key="1">
    <citation type="submission" date="2019-03" db="EMBL/GenBank/DDBJ databases">
        <authorList>
            <person name="Gaulin E."/>
            <person name="Dumas B."/>
        </authorList>
    </citation>
    <scope>NUCLEOTIDE SEQUENCE [LARGE SCALE GENOMIC DNA]</scope>
    <source>
        <strain evidence="9">CBS 568.67</strain>
    </source>
</reference>
<gene>
    <name evidence="9" type="primary">Aste57867_10207</name>
    <name evidence="8" type="ORF">As57867_010168</name>
    <name evidence="9" type="ORF">ASTE57867_10207</name>
</gene>
<dbReference type="Gene3D" id="2.60.120.200">
    <property type="match status" value="2"/>
</dbReference>
<feature type="transmembrane region" description="Helical" evidence="6">
    <location>
        <begin position="654"/>
        <end position="674"/>
    </location>
</feature>
<evidence type="ECO:0000256" key="6">
    <source>
        <dbReference type="SAM" id="Phobius"/>
    </source>
</evidence>
<dbReference type="OrthoDB" id="412647at2759"/>
<feature type="region of interest" description="Disordered" evidence="5">
    <location>
        <begin position="713"/>
        <end position="739"/>
    </location>
</feature>
<feature type="chain" id="PRO_5036116160" evidence="7">
    <location>
        <begin position="16"/>
        <end position="739"/>
    </location>
</feature>
<keyword evidence="4" id="KW-0961">Cell wall biogenesis/degradation</keyword>
<keyword evidence="6" id="KW-0812">Transmembrane</keyword>
<evidence type="ECO:0000313" key="9">
    <source>
        <dbReference type="EMBL" id="VFT87083.1"/>
    </source>
</evidence>
<dbReference type="EMBL" id="VJMH01005190">
    <property type="protein sequence ID" value="KAF0699242.1"/>
    <property type="molecule type" value="Genomic_DNA"/>
</dbReference>
<accession>A0A485KQF3</accession>
<dbReference type="FunFam" id="2.60.120.200:FF:000157">
    <property type="entry name" value="Beta-glucan synthesis-associated protein SKN1"/>
    <property type="match status" value="1"/>
</dbReference>
<evidence type="ECO:0000256" key="5">
    <source>
        <dbReference type="SAM" id="MobiDB-lite"/>
    </source>
</evidence>
<dbReference type="SUPFAM" id="SSF49899">
    <property type="entry name" value="Concanavalin A-like lectins/glucanases"/>
    <property type="match status" value="2"/>
</dbReference>
<evidence type="ECO:0000256" key="3">
    <source>
        <dbReference type="ARBA" id="ARBA00023180"/>
    </source>
</evidence>
<evidence type="ECO:0000256" key="1">
    <source>
        <dbReference type="ARBA" id="ARBA00004370"/>
    </source>
</evidence>
<dbReference type="AlphaFoldDB" id="A0A485KQF3"/>
<keyword evidence="10" id="KW-1185">Reference proteome</keyword>
<organism evidence="9 10">
    <name type="scientific">Aphanomyces stellatus</name>
    <dbReference type="NCBI Taxonomy" id="120398"/>
    <lineage>
        <taxon>Eukaryota</taxon>
        <taxon>Sar</taxon>
        <taxon>Stramenopiles</taxon>
        <taxon>Oomycota</taxon>
        <taxon>Saprolegniomycetes</taxon>
        <taxon>Saprolegniales</taxon>
        <taxon>Verrucalvaceae</taxon>
        <taxon>Aphanomyces</taxon>
    </lineage>
</organism>
<keyword evidence="7" id="KW-0732">Signal</keyword>
<evidence type="ECO:0000313" key="8">
    <source>
        <dbReference type="EMBL" id="KAF0699242.1"/>
    </source>
</evidence>
<keyword evidence="6" id="KW-1133">Transmembrane helix</keyword>
<dbReference type="GO" id="GO:0005789">
    <property type="term" value="C:endoplasmic reticulum membrane"/>
    <property type="evidence" value="ECO:0007669"/>
    <property type="project" value="TreeGrafter"/>
</dbReference>
<dbReference type="InterPro" id="IPR013320">
    <property type="entry name" value="ConA-like_dom_sf"/>
</dbReference>
<dbReference type="InterPro" id="IPR005629">
    <property type="entry name" value="Skn1/Kre6/Sbg1"/>
</dbReference>
<comment type="subcellular location">
    <subcellularLocation>
        <location evidence="1">Membrane</location>
    </subcellularLocation>
</comment>
<name>A0A485KQF3_9STRA</name>
<dbReference type="GO" id="GO:0006078">
    <property type="term" value="P:(1-&gt;6)-beta-D-glucan biosynthetic process"/>
    <property type="evidence" value="ECO:0007669"/>
    <property type="project" value="TreeGrafter"/>
</dbReference>
<dbReference type="PANTHER" id="PTHR31361:SF1">
    <property type="entry name" value="BETA-GLUCAN SYNTHESIS-ASSOCIATED PROTEIN KRE6-RELATED"/>
    <property type="match status" value="1"/>
</dbReference>
<reference evidence="8" key="2">
    <citation type="submission" date="2019-06" db="EMBL/GenBank/DDBJ databases">
        <title>Genomics analysis of Aphanomyces spp. identifies a new class of oomycete effector associated with host adaptation.</title>
        <authorList>
            <person name="Gaulin E."/>
        </authorList>
    </citation>
    <scope>NUCLEOTIDE SEQUENCE</scope>
    <source>
        <strain evidence="8">CBS 578.67</strain>
    </source>
</reference>
<dbReference type="GO" id="GO:0015926">
    <property type="term" value="F:glucosidase activity"/>
    <property type="evidence" value="ECO:0007669"/>
    <property type="project" value="TreeGrafter"/>
</dbReference>
<evidence type="ECO:0000256" key="7">
    <source>
        <dbReference type="SAM" id="SignalP"/>
    </source>
</evidence>
<dbReference type="GO" id="GO:0071555">
    <property type="term" value="P:cell wall organization"/>
    <property type="evidence" value="ECO:0007669"/>
    <property type="project" value="UniProtKB-KW"/>
</dbReference>
<keyword evidence="2 6" id="KW-0472">Membrane</keyword>
<proteinExistence type="predicted"/>
<keyword evidence="3" id="KW-0325">Glycoprotein</keyword>
<dbReference type="EMBL" id="CAADRA010005211">
    <property type="protein sequence ID" value="VFT87083.1"/>
    <property type="molecule type" value="Genomic_DNA"/>
</dbReference>
<dbReference type="PANTHER" id="PTHR31361">
    <property type="entry name" value="BETA-GLUCAN SYNTHESIS-ASSOCIATED PROTEIN KRE6-RELATED"/>
    <property type="match status" value="1"/>
</dbReference>
<dbReference type="Pfam" id="PF03935">
    <property type="entry name" value="SKN1_KRE6_Sbg1"/>
    <property type="match status" value="2"/>
</dbReference>